<feature type="compositionally biased region" description="Basic and acidic residues" evidence="3">
    <location>
        <begin position="131"/>
        <end position="159"/>
    </location>
</feature>
<dbReference type="SUPFAM" id="SSF110849">
    <property type="entry name" value="ParB/Sulfiredoxin"/>
    <property type="match status" value="1"/>
</dbReference>
<dbReference type="PANTHER" id="PTHR33375:SF1">
    <property type="entry name" value="CHROMOSOME-PARTITIONING PROTEIN PARB-RELATED"/>
    <property type="match status" value="1"/>
</dbReference>
<feature type="compositionally biased region" description="Basic and acidic residues" evidence="3">
    <location>
        <begin position="19"/>
        <end position="37"/>
    </location>
</feature>
<comment type="similarity">
    <text evidence="1">Belongs to the ParB family.</text>
</comment>
<accession>A0ABU3I8S7</accession>
<dbReference type="InterPro" id="IPR003115">
    <property type="entry name" value="ParB_N"/>
</dbReference>
<evidence type="ECO:0000259" key="4">
    <source>
        <dbReference type="SMART" id="SM00470"/>
    </source>
</evidence>
<dbReference type="SMART" id="SM00470">
    <property type="entry name" value="ParB"/>
    <property type="match status" value="1"/>
</dbReference>
<dbReference type="SUPFAM" id="SSF109709">
    <property type="entry name" value="KorB DNA-binding domain-like"/>
    <property type="match status" value="1"/>
</dbReference>
<protein>
    <submittedName>
        <fullName evidence="5">ParB/RepB/Spo0J family partition protein</fullName>
    </submittedName>
</protein>
<name>A0ABU3I8S7_9ACTO</name>
<dbReference type="Pfam" id="PF17762">
    <property type="entry name" value="HTH_ParB"/>
    <property type="match status" value="1"/>
</dbReference>
<organism evidence="5 6">
    <name type="scientific">Gleimia hominis</name>
    <dbReference type="NCBI Taxonomy" id="595468"/>
    <lineage>
        <taxon>Bacteria</taxon>
        <taxon>Bacillati</taxon>
        <taxon>Actinomycetota</taxon>
        <taxon>Actinomycetes</taxon>
        <taxon>Actinomycetales</taxon>
        <taxon>Actinomycetaceae</taxon>
        <taxon>Gleimia</taxon>
    </lineage>
</organism>
<dbReference type="NCBIfam" id="TIGR00180">
    <property type="entry name" value="parB_part"/>
    <property type="match status" value="1"/>
</dbReference>
<feature type="domain" description="ParB-like N-terminal" evidence="4">
    <location>
        <begin position="200"/>
        <end position="311"/>
    </location>
</feature>
<dbReference type="RefSeq" id="WP_313271943.1">
    <property type="nucleotide sequence ID" value="NZ_JASXSX010000001.1"/>
</dbReference>
<dbReference type="InterPro" id="IPR050336">
    <property type="entry name" value="Chromosome_partition/occlusion"/>
</dbReference>
<feature type="compositionally biased region" description="Low complexity" evidence="3">
    <location>
        <begin position="173"/>
        <end position="184"/>
    </location>
</feature>
<dbReference type="InterPro" id="IPR041468">
    <property type="entry name" value="HTH_ParB/Spo0J"/>
</dbReference>
<evidence type="ECO:0000256" key="1">
    <source>
        <dbReference type="ARBA" id="ARBA00006295"/>
    </source>
</evidence>
<reference evidence="5 6" key="1">
    <citation type="submission" date="2023-06" db="EMBL/GenBank/DDBJ databases">
        <title>Draft genome sequence of Gleimia hominis type strain CCUG 57540T.</title>
        <authorList>
            <person name="Salva-Serra F."/>
            <person name="Cardew S."/>
            <person name="Jensie Markopoulos S."/>
            <person name="Ohlen M."/>
            <person name="Inganas E."/>
            <person name="Svensson-Stadler L."/>
            <person name="Moore E.R.B."/>
        </authorList>
    </citation>
    <scope>NUCLEOTIDE SEQUENCE [LARGE SCALE GENOMIC DNA]</scope>
    <source>
        <strain evidence="5 6">CCUG 57540</strain>
    </source>
</reference>
<comment type="caution">
    <text evidence="5">The sequence shown here is derived from an EMBL/GenBank/DDBJ whole genome shotgun (WGS) entry which is preliminary data.</text>
</comment>
<feature type="compositionally biased region" description="Polar residues" evidence="3">
    <location>
        <begin position="161"/>
        <end position="172"/>
    </location>
</feature>
<dbReference type="Gene3D" id="3.90.1530.30">
    <property type="match status" value="1"/>
</dbReference>
<evidence type="ECO:0000256" key="2">
    <source>
        <dbReference type="ARBA" id="ARBA00022829"/>
    </source>
</evidence>
<keyword evidence="2" id="KW-0159">Chromosome partition</keyword>
<dbReference type="Pfam" id="PF02195">
    <property type="entry name" value="ParB_N"/>
    <property type="match status" value="1"/>
</dbReference>
<gene>
    <name evidence="5" type="ORF">QS713_01700</name>
</gene>
<evidence type="ECO:0000256" key="3">
    <source>
        <dbReference type="SAM" id="MobiDB-lite"/>
    </source>
</evidence>
<feature type="region of interest" description="Disordered" evidence="3">
    <location>
        <begin position="1"/>
        <end position="190"/>
    </location>
</feature>
<dbReference type="Gene3D" id="1.10.10.2830">
    <property type="match status" value="1"/>
</dbReference>
<dbReference type="Proteomes" id="UP001247542">
    <property type="component" value="Unassembled WGS sequence"/>
</dbReference>
<evidence type="ECO:0000313" key="5">
    <source>
        <dbReference type="EMBL" id="MDT3766782.1"/>
    </source>
</evidence>
<dbReference type="InterPro" id="IPR004437">
    <property type="entry name" value="ParB/RepB/Spo0J"/>
</dbReference>
<dbReference type="PANTHER" id="PTHR33375">
    <property type="entry name" value="CHROMOSOME-PARTITIONING PROTEIN PARB-RELATED"/>
    <property type="match status" value="1"/>
</dbReference>
<dbReference type="CDD" id="cd16393">
    <property type="entry name" value="SPO0J_N"/>
    <property type="match status" value="1"/>
</dbReference>
<dbReference type="EMBL" id="JASXSX010000001">
    <property type="protein sequence ID" value="MDT3766782.1"/>
    <property type="molecule type" value="Genomic_DNA"/>
</dbReference>
<keyword evidence="6" id="KW-1185">Reference proteome</keyword>
<proteinExistence type="inferred from homology"/>
<dbReference type="InterPro" id="IPR036086">
    <property type="entry name" value="ParB/Sulfiredoxin_sf"/>
</dbReference>
<evidence type="ECO:0000313" key="6">
    <source>
        <dbReference type="Proteomes" id="UP001247542"/>
    </source>
</evidence>
<sequence>MAEKSRRALGRGLGSLIPTREENVSRETISHADKPRDVFFPAADSTGNGQDGIRRTSALAQELLKPSDRRKKKASKTNEKKTTRSFTSNAKKTPKLKDADGVPPNKGADSKIKQAQKPKVSSEASTNVKTGNKEAQLEKRDTKANGKAKRDSSARKDGSTVKANETTTTMKLSGNGFNGQSSQSTTDDSELVPVPGASFAQLDVDVVIPNVWQPRQVFDEDELAELSESIAQMGVLQPVVVRPIADLEDPLYEDVMAQRRDAGLDSSPQYELIMGERRLRAAKLAGLESIPAIVRDTDDTQMLREALLENLHRSQLNPVEEASAYRQLLDDFGCTQAELSAKIARSRSQIANTLRLLKLPTSVQLKLASGVISAGHARALLGLESKEVMERLADRIISEGLSVRTTEEIVALGEVSSKVRSKRKAPVLAKPLSANASAVVDRLTDIFDTRVSVVEGKKKGRIVVEFAGEEDLARLTELIGKLKARD</sequence>